<keyword evidence="2" id="KW-1185">Reference proteome</keyword>
<accession>S8BRH9</accession>
<comment type="caution">
    <text evidence="1">The sequence shown here is derived from an EMBL/GenBank/DDBJ whole genome shotgun (WGS) entry which is preliminary data.</text>
</comment>
<sequence>MGYPNRYLRIPFRFPKYFIGNRKGFRAFGNSKRYSRKPKGFPSFQKLNKNEFLKTIL</sequence>
<reference evidence="1 2" key="1">
    <citation type="journal article" date="2013" name="BMC Genomics">
        <title>The miniature genome of a carnivorous plant Genlisea aurea contains a low number of genes and short non-coding sequences.</title>
        <authorList>
            <person name="Leushkin E.V."/>
            <person name="Sutormin R.A."/>
            <person name="Nabieva E.R."/>
            <person name="Penin A.A."/>
            <person name="Kondrashov A.S."/>
            <person name="Logacheva M.D."/>
        </authorList>
    </citation>
    <scope>NUCLEOTIDE SEQUENCE [LARGE SCALE GENOMIC DNA]</scope>
</reference>
<evidence type="ECO:0000313" key="2">
    <source>
        <dbReference type="Proteomes" id="UP000015453"/>
    </source>
</evidence>
<proteinExistence type="predicted"/>
<organism evidence="1 2">
    <name type="scientific">Genlisea aurea</name>
    <dbReference type="NCBI Taxonomy" id="192259"/>
    <lineage>
        <taxon>Eukaryota</taxon>
        <taxon>Viridiplantae</taxon>
        <taxon>Streptophyta</taxon>
        <taxon>Embryophyta</taxon>
        <taxon>Tracheophyta</taxon>
        <taxon>Spermatophyta</taxon>
        <taxon>Magnoliopsida</taxon>
        <taxon>eudicotyledons</taxon>
        <taxon>Gunneridae</taxon>
        <taxon>Pentapetalae</taxon>
        <taxon>asterids</taxon>
        <taxon>lamiids</taxon>
        <taxon>Lamiales</taxon>
        <taxon>Lentibulariaceae</taxon>
        <taxon>Genlisea</taxon>
    </lineage>
</organism>
<dbReference type="EMBL" id="AUSU01010467">
    <property type="protein sequence ID" value="EPS57235.1"/>
    <property type="molecule type" value="Genomic_DNA"/>
</dbReference>
<name>S8BRH9_9LAMI</name>
<evidence type="ECO:0000313" key="1">
    <source>
        <dbReference type="EMBL" id="EPS57235.1"/>
    </source>
</evidence>
<dbReference type="AlphaFoldDB" id="S8BRH9"/>
<protein>
    <submittedName>
        <fullName evidence="1">Uncharacterized protein</fullName>
    </submittedName>
</protein>
<dbReference type="Proteomes" id="UP000015453">
    <property type="component" value="Unassembled WGS sequence"/>
</dbReference>
<gene>
    <name evidence="1" type="ORF">M569_17585</name>
</gene>